<accession>A0A060TDE4</accession>
<dbReference type="InterPro" id="IPR013020">
    <property type="entry name" value="Rad3/Chl1-like"/>
</dbReference>
<evidence type="ECO:0000256" key="8">
    <source>
        <dbReference type="ARBA" id="ARBA00022801"/>
    </source>
</evidence>
<comment type="similarity">
    <text evidence="3">Belongs to the DEAD box helicase family. DEAH subfamily. DDX11/CHL1 sub-subfamily.</text>
</comment>
<evidence type="ECO:0000256" key="24">
    <source>
        <dbReference type="SAM" id="MobiDB-lite"/>
    </source>
</evidence>
<dbReference type="GO" id="GO:0006139">
    <property type="term" value="P:nucleobase-containing compound metabolic process"/>
    <property type="evidence" value="ECO:0007669"/>
    <property type="project" value="InterPro"/>
</dbReference>
<evidence type="ECO:0000256" key="6">
    <source>
        <dbReference type="ARBA" id="ARBA00022723"/>
    </source>
</evidence>
<comment type="catalytic activity">
    <reaction evidence="22">
        <text>ATP + H2O = ADP + phosphate + H(+)</text>
        <dbReference type="Rhea" id="RHEA:13065"/>
        <dbReference type="ChEBI" id="CHEBI:15377"/>
        <dbReference type="ChEBI" id="CHEBI:15378"/>
        <dbReference type="ChEBI" id="CHEBI:30616"/>
        <dbReference type="ChEBI" id="CHEBI:43474"/>
        <dbReference type="ChEBI" id="CHEBI:456216"/>
        <dbReference type="EC" id="5.6.2.3"/>
    </reaction>
</comment>
<keyword evidence="7" id="KW-0547">Nucleotide-binding</keyword>
<evidence type="ECO:0000259" key="25">
    <source>
        <dbReference type="PROSITE" id="PS51193"/>
    </source>
</evidence>
<keyword evidence="9" id="KW-0347">Helicase</keyword>
<dbReference type="GO" id="GO:0005634">
    <property type="term" value="C:nucleus"/>
    <property type="evidence" value="ECO:0007669"/>
    <property type="project" value="UniProtKB-SubCell"/>
</dbReference>
<dbReference type="SMART" id="SM00488">
    <property type="entry name" value="DEXDc2"/>
    <property type="match status" value="1"/>
</dbReference>
<evidence type="ECO:0000256" key="3">
    <source>
        <dbReference type="ARBA" id="ARBA00008435"/>
    </source>
</evidence>
<dbReference type="SMART" id="SM00491">
    <property type="entry name" value="HELICc2"/>
    <property type="match status" value="1"/>
</dbReference>
<dbReference type="AlphaFoldDB" id="A0A060TDE4"/>
<feature type="region of interest" description="Disordered" evidence="24">
    <location>
        <begin position="1"/>
        <end position="20"/>
    </location>
</feature>
<evidence type="ECO:0000256" key="18">
    <source>
        <dbReference type="ARBA" id="ARBA00044969"/>
    </source>
</evidence>
<dbReference type="InterPro" id="IPR045028">
    <property type="entry name" value="DinG/Rad3-like"/>
</dbReference>
<dbReference type="Pfam" id="PF06733">
    <property type="entry name" value="DEAD_2"/>
    <property type="match status" value="1"/>
</dbReference>
<evidence type="ECO:0000256" key="9">
    <source>
        <dbReference type="ARBA" id="ARBA00022806"/>
    </source>
</evidence>
<keyword evidence="6" id="KW-0479">Metal-binding</keyword>
<comment type="subcellular location">
    <subcellularLocation>
        <location evidence="2">Nucleus</location>
    </subcellularLocation>
</comment>
<reference evidence="26" key="1">
    <citation type="submission" date="2014-02" db="EMBL/GenBank/DDBJ databases">
        <authorList>
            <person name="Genoscope - CEA"/>
        </authorList>
    </citation>
    <scope>NUCLEOTIDE SEQUENCE</scope>
    <source>
        <strain evidence="26">LS3</strain>
    </source>
</reference>
<comment type="cofactor">
    <cofactor evidence="1">
        <name>[4Fe-4S] cluster</name>
        <dbReference type="ChEBI" id="CHEBI:49883"/>
    </cofactor>
</comment>
<evidence type="ECO:0000256" key="1">
    <source>
        <dbReference type="ARBA" id="ARBA00001966"/>
    </source>
</evidence>
<evidence type="ECO:0000256" key="7">
    <source>
        <dbReference type="ARBA" id="ARBA00022741"/>
    </source>
</evidence>
<evidence type="ECO:0000256" key="23">
    <source>
        <dbReference type="SAM" id="Coils"/>
    </source>
</evidence>
<dbReference type="Pfam" id="PF13307">
    <property type="entry name" value="Helicase_C_2"/>
    <property type="match status" value="1"/>
</dbReference>
<proteinExistence type="inferred from homology"/>
<keyword evidence="15" id="KW-0539">Nucleus</keyword>
<protein>
    <recommendedName>
        <fullName evidence="5">ATP-dependent DNA helicase CHL1</fullName>
        <ecNumber evidence="18">5.6.2.3</ecNumber>
    </recommendedName>
    <alternativeName>
        <fullName evidence="4">ATP-dependent DNA helicase chl1</fullName>
    </alternativeName>
    <alternativeName>
        <fullName evidence="17">Chromosome loss protein 1</fullName>
    </alternativeName>
    <alternativeName>
        <fullName evidence="19 20">DNA 5'-3' helicase CHL1</fullName>
    </alternativeName>
</protein>
<evidence type="ECO:0000256" key="17">
    <source>
        <dbReference type="ARBA" id="ARBA00029709"/>
    </source>
</evidence>
<dbReference type="GO" id="GO:0005524">
    <property type="term" value="F:ATP binding"/>
    <property type="evidence" value="ECO:0007669"/>
    <property type="project" value="UniProtKB-KW"/>
</dbReference>
<dbReference type="GO" id="GO:0006974">
    <property type="term" value="P:DNA damage response"/>
    <property type="evidence" value="ECO:0007669"/>
    <property type="project" value="UniProtKB-ARBA"/>
</dbReference>
<dbReference type="GO" id="GO:0046872">
    <property type="term" value="F:metal ion binding"/>
    <property type="evidence" value="ECO:0007669"/>
    <property type="project" value="UniProtKB-KW"/>
</dbReference>
<feature type="region of interest" description="Disordered" evidence="24">
    <location>
        <begin position="81"/>
        <end position="101"/>
    </location>
</feature>
<feature type="domain" description="Helicase ATP-binding" evidence="25">
    <location>
        <begin position="1"/>
        <end position="342"/>
    </location>
</feature>
<evidence type="ECO:0000256" key="4">
    <source>
        <dbReference type="ARBA" id="ARBA00016387"/>
    </source>
</evidence>
<dbReference type="GO" id="GO:0043139">
    <property type="term" value="F:5'-3' DNA helicase activity"/>
    <property type="evidence" value="ECO:0007669"/>
    <property type="project" value="UniProtKB-EC"/>
</dbReference>
<evidence type="ECO:0000256" key="16">
    <source>
        <dbReference type="ARBA" id="ARBA00023306"/>
    </source>
</evidence>
<evidence type="ECO:0000256" key="20">
    <source>
        <dbReference type="ARBA" id="ARBA00045008"/>
    </source>
</evidence>
<dbReference type="InterPro" id="IPR010614">
    <property type="entry name" value="RAD3-like_helicase_DEAD"/>
</dbReference>
<evidence type="ECO:0000256" key="11">
    <source>
        <dbReference type="ARBA" id="ARBA00023004"/>
    </source>
</evidence>
<dbReference type="PROSITE" id="PS00690">
    <property type="entry name" value="DEAH_ATP_HELICASE"/>
    <property type="match status" value="1"/>
</dbReference>
<evidence type="ECO:0000256" key="22">
    <source>
        <dbReference type="ARBA" id="ARBA00048954"/>
    </source>
</evidence>
<dbReference type="InterPro" id="IPR027417">
    <property type="entry name" value="P-loop_NTPase"/>
</dbReference>
<evidence type="ECO:0000256" key="12">
    <source>
        <dbReference type="ARBA" id="ARBA00023014"/>
    </source>
</evidence>
<dbReference type="GO" id="GO:0003677">
    <property type="term" value="F:DNA binding"/>
    <property type="evidence" value="ECO:0007669"/>
    <property type="project" value="UniProtKB-KW"/>
</dbReference>
<keyword evidence="13" id="KW-0238">DNA-binding</keyword>
<keyword evidence="8" id="KW-0378">Hydrolase</keyword>
<feature type="compositionally biased region" description="Basic residues" evidence="24">
    <location>
        <begin position="1"/>
        <end position="10"/>
    </location>
</feature>
<dbReference type="InterPro" id="IPR014013">
    <property type="entry name" value="Helic_SF1/SF2_ATP-bd_DinG/Rad3"/>
</dbReference>
<dbReference type="Gene3D" id="3.40.50.300">
    <property type="entry name" value="P-loop containing nucleotide triphosphate hydrolases"/>
    <property type="match status" value="2"/>
</dbReference>
<dbReference type="GO" id="GO:0016818">
    <property type="term" value="F:hydrolase activity, acting on acid anhydrides, in phosphorus-containing anhydrides"/>
    <property type="evidence" value="ECO:0007669"/>
    <property type="project" value="InterPro"/>
</dbReference>
<dbReference type="PhylomeDB" id="A0A060TDE4"/>
<gene>
    <name evidence="26" type="ORF">GNLVRS02_ARAD1B24046g</name>
</gene>
<keyword evidence="11" id="KW-0408">Iron</keyword>
<keyword evidence="23" id="KW-0175">Coiled coil</keyword>
<comment type="function">
    <text evidence="21">ATP-dependent DNA helicase important for chromosome transmission and normal cell cycle progression in G(2)/M. May have a role in changing DNA topology to allow the loading of proteins involved in maintaining sister chromatid cohesion in the vicinity of the centromeres. Has a specific role in chromosome segregation during meiosis II.</text>
</comment>
<organism evidence="26">
    <name type="scientific">Blastobotrys adeninivorans</name>
    <name type="common">Yeast</name>
    <name type="synonym">Arxula adeninivorans</name>
    <dbReference type="NCBI Taxonomy" id="409370"/>
    <lineage>
        <taxon>Eukaryota</taxon>
        <taxon>Fungi</taxon>
        <taxon>Dikarya</taxon>
        <taxon>Ascomycota</taxon>
        <taxon>Saccharomycotina</taxon>
        <taxon>Dipodascomycetes</taxon>
        <taxon>Dipodascales</taxon>
        <taxon>Trichomonascaceae</taxon>
        <taxon>Blastobotrys</taxon>
    </lineage>
</organism>
<evidence type="ECO:0000256" key="14">
    <source>
        <dbReference type="ARBA" id="ARBA00023235"/>
    </source>
</evidence>
<dbReference type="NCBIfam" id="TIGR00604">
    <property type="entry name" value="rad3"/>
    <property type="match status" value="1"/>
</dbReference>
<evidence type="ECO:0000256" key="19">
    <source>
        <dbReference type="ARBA" id="ARBA00044998"/>
    </source>
</evidence>
<dbReference type="CDD" id="cd18788">
    <property type="entry name" value="SF2_C_XPD"/>
    <property type="match status" value="1"/>
</dbReference>
<keyword evidence="16" id="KW-0131">Cell cycle</keyword>
<name>A0A060TDE4_BLAAD</name>
<dbReference type="EC" id="5.6.2.3" evidence="18"/>
<sequence length="760" mass="85943">MTWLRDHKRNSLVVGDDDGDEPKWVKEAAAELRKSQLEDRIAEFELHLEHIRKQLEAEKRRKSDDVPRFKRQKKVTVVAEDSEDEFLPNSNDRKSNGSGLAPDTIRLLRQLGDNVNKSIPDEGDEFMQEYYHTKIIFASRTHSQLSQFVKQLRLPVFDPVVSSSESVKHVPFSSRKQLCIHPKVSKLSSVDQVNDACLDMQKEKNKKCEFMLTNDSADKIRSSEFQEKVLSEIHDIEDLVTLGKESNVCPYYESRKTATMAEIVTMPYQLLLQRSSRKALGVELKDAIIVIDEAHNILDTISSMSSTSVSLTDVLPSLQGLQIYYDKFRNRLKGINKVYVAKLIKLVSALQDFLKSASQLPAKKTFPGTKVSQASILGSAGDLVNMHELEAYLQESKLVFKVESYLDSREQSGVKHSLFKIVSFLMEMSNPSADGQTCYGRRPGSNEVTIEYLLLDPSEKFRDLVDEARCIVLAGGTMEPVEDYKNFLFPYVPEQDVRVFSCGHVIPDTNLCVSTLDSGPSKKEFHFTFDKRDSSDMIDELGDSIYNLCGTIPHGVVVFVPSYQYLDKIIARWKTTLKGLSLWDKLSQRKSIFMEPKKASETEQVLSKYAEKISQGSGALLLSVVGAKLSEGINFSDNMARGVILVGLPFPNLLSTEMVAKGEFVKTETINRGGTPEMGKKAQRDFYLNVCMRAVNQSIGRAIRHANDYAAIILVDKRYGNDSQVREKMSGWIRDRLPTKSDWQSAYSSTTEFFREKHCI</sequence>
<dbReference type="PROSITE" id="PS51193">
    <property type="entry name" value="HELICASE_ATP_BIND_2"/>
    <property type="match status" value="1"/>
</dbReference>
<dbReference type="GO" id="GO:0051536">
    <property type="term" value="F:iron-sulfur cluster binding"/>
    <property type="evidence" value="ECO:0007669"/>
    <property type="project" value="UniProtKB-KW"/>
</dbReference>
<keyword evidence="10" id="KW-0067">ATP-binding</keyword>
<dbReference type="InterPro" id="IPR006554">
    <property type="entry name" value="Helicase-like_DEXD_c2"/>
</dbReference>
<keyword evidence="14" id="KW-0413">Isomerase</keyword>
<evidence type="ECO:0000256" key="5">
    <source>
        <dbReference type="ARBA" id="ARBA00017386"/>
    </source>
</evidence>
<dbReference type="InterPro" id="IPR006555">
    <property type="entry name" value="ATP-dep_Helicase_C"/>
</dbReference>
<dbReference type="GO" id="GO:0034085">
    <property type="term" value="P:establishment of sister chromatid cohesion"/>
    <property type="evidence" value="ECO:0007669"/>
    <property type="project" value="TreeGrafter"/>
</dbReference>
<dbReference type="PANTHER" id="PTHR11472:SF41">
    <property type="entry name" value="ATP-DEPENDENT DNA HELICASE DDX11-RELATED"/>
    <property type="match status" value="1"/>
</dbReference>
<keyword evidence="12" id="KW-0411">Iron-sulfur</keyword>
<feature type="coiled-coil region" evidence="23">
    <location>
        <begin position="27"/>
        <end position="72"/>
    </location>
</feature>
<evidence type="ECO:0000256" key="21">
    <source>
        <dbReference type="ARBA" id="ARBA00045702"/>
    </source>
</evidence>
<reference evidence="26" key="2">
    <citation type="submission" date="2014-06" db="EMBL/GenBank/DDBJ databases">
        <title>The complete genome of Blastobotrys (Arxula) adeninivorans LS3 - a yeast of biotechnological interest.</title>
        <authorList>
            <person name="Kunze G."/>
            <person name="Gaillardin C."/>
            <person name="Czernicka M."/>
            <person name="Durrens P."/>
            <person name="Martin T."/>
            <person name="Boer E."/>
            <person name="Gabaldon T."/>
            <person name="Cruz J."/>
            <person name="Talla E."/>
            <person name="Marck C."/>
            <person name="Goffeau A."/>
            <person name="Barbe V."/>
            <person name="Baret P."/>
            <person name="Baronian K."/>
            <person name="Beier S."/>
            <person name="Bleykasten C."/>
            <person name="Bode R."/>
            <person name="Casaregola S."/>
            <person name="Despons L."/>
            <person name="Fairhead C."/>
            <person name="Giersberg M."/>
            <person name="Gierski P."/>
            <person name="Hahnel U."/>
            <person name="Hartmann A."/>
            <person name="Jankowska D."/>
            <person name="Jubin C."/>
            <person name="Jung P."/>
            <person name="Lafontaine I."/>
            <person name="Leh-Louis V."/>
            <person name="Lemaire M."/>
            <person name="Marcet-Houben M."/>
            <person name="Mascher M."/>
            <person name="Morel G."/>
            <person name="Richard G.-F."/>
            <person name="Riechen J."/>
            <person name="Sacerdot C."/>
            <person name="Sarkar A."/>
            <person name="Savel G."/>
            <person name="Schacherer J."/>
            <person name="Sherman D."/>
            <person name="Straub M.-L."/>
            <person name="Stein N."/>
            <person name="Thierry A."/>
            <person name="Trautwein-Schult A."/>
            <person name="Westhof E."/>
            <person name="Worch S."/>
            <person name="Dujon B."/>
            <person name="Souciet J.-L."/>
            <person name="Wincker P."/>
            <person name="Scholz U."/>
            <person name="Neuveglise N."/>
        </authorList>
    </citation>
    <scope>NUCLEOTIDE SEQUENCE</scope>
    <source>
        <strain evidence="26">LS3</strain>
    </source>
</reference>
<dbReference type="PANTHER" id="PTHR11472">
    <property type="entry name" value="DNA REPAIR DEAD HELICASE RAD3/XP-D SUBFAMILY MEMBER"/>
    <property type="match status" value="1"/>
</dbReference>
<evidence type="ECO:0000256" key="10">
    <source>
        <dbReference type="ARBA" id="ARBA00022840"/>
    </source>
</evidence>
<dbReference type="FunFam" id="3.40.50.300:FF:001372">
    <property type="entry name" value="ATP-dependent DNA helicase chl1"/>
    <property type="match status" value="1"/>
</dbReference>
<dbReference type="EMBL" id="HG937692">
    <property type="protein sequence ID" value="CDP36922.1"/>
    <property type="molecule type" value="Genomic_DNA"/>
</dbReference>
<evidence type="ECO:0000256" key="13">
    <source>
        <dbReference type="ARBA" id="ARBA00023125"/>
    </source>
</evidence>
<evidence type="ECO:0000313" key="26">
    <source>
        <dbReference type="EMBL" id="CDP36922.1"/>
    </source>
</evidence>
<dbReference type="InterPro" id="IPR002464">
    <property type="entry name" value="DNA/RNA_helicase_DEAH_CS"/>
</dbReference>
<evidence type="ECO:0000256" key="15">
    <source>
        <dbReference type="ARBA" id="ARBA00023242"/>
    </source>
</evidence>
<evidence type="ECO:0000256" key="2">
    <source>
        <dbReference type="ARBA" id="ARBA00004123"/>
    </source>
</evidence>